<proteinExistence type="predicted"/>
<dbReference type="Proteomes" id="UP000475862">
    <property type="component" value="Unassembled WGS sequence"/>
</dbReference>
<evidence type="ECO:0000313" key="1">
    <source>
        <dbReference type="EMBL" id="KAE9536681.1"/>
    </source>
</evidence>
<dbReference type="AlphaFoldDB" id="A0A6G0TRW9"/>
<reference evidence="1 2" key="1">
    <citation type="submission" date="2019-08" db="EMBL/GenBank/DDBJ databases">
        <title>The genome of the soybean aphid Biotype 1, its phylome, world population structure and adaptation to the North American continent.</title>
        <authorList>
            <person name="Giordano R."/>
            <person name="Donthu R.K."/>
            <person name="Hernandez A.G."/>
            <person name="Wright C.L."/>
            <person name="Zimin A.V."/>
        </authorList>
    </citation>
    <scope>NUCLEOTIDE SEQUENCE [LARGE SCALE GENOMIC DNA]</scope>
    <source>
        <tissue evidence="1">Whole aphids</tissue>
    </source>
</reference>
<dbReference type="EMBL" id="VYZN01000022">
    <property type="protein sequence ID" value="KAE9536681.1"/>
    <property type="molecule type" value="Genomic_DNA"/>
</dbReference>
<keyword evidence="2" id="KW-1185">Reference proteome</keyword>
<organism evidence="1 2">
    <name type="scientific">Aphis glycines</name>
    <name type="common">Soybean aphid</name>
    <dbReference type="NCBI Taxonomy" id="307491"/>
    <lineage>
        <taxon>Eukaryota</taxon>
        <taxon>Metazoa</taxon>
        <taxon>Ecdysozoa</taxon>
        <taxon>Arthropoda</taxon>
        <taxon>Hexapoda</taxon>
        <taxon>Insecta</taxon>
        <taxon>Pterygota</taxon>
        <taxon>Neoptera</taxon>
        <taxon>Paraneoptera</taxon>
        <taxon>Hemiptera</taxon>
        <taxon>Sternorrhyncha</taxon>
        <taxon>Aphidomorpha</taxon>
        <taxon>Aphidoidea</taxon>
        <taxon>Aphididae</taxon>
        <taxon>Aphidini</taxon>
        <taxon>Aphis</taxon>
        <taxon>Aphis</taxon>
    </lineage>
</organism>
<evidence type="ECO:0000313" key="2">
    <source>
        <dbReference type="Proteomes" id="UP000475862"/>
    </source>
</evidence>
<name>A0A6G0TRW9_APHGL</name>
<sequence length="291" mass="33176">MVMIVDIILFIDSTIHSNVHSILLSFFIADSGFTMKSHSNGSRYLKRILESSSKSINSALSPCSAVKLSNTNLALHEYICSTGHQLTVNVYEFQVTYKIEKWILNFSNHLDYWIVDEQTASRLAIFLDFPIPVSLWRDVQSSWSIPIGLRSSLSPKFIVSKVSFKSEVKSICDTNKGSEHNSGNSLRIIRITDVLSVSNLTLFVKQFMTFIKWHLKSAAENLSVIKATSFKIDESESGILKLKFNVKLVNKEYKTCILVKLIVNNSMKYVKTFFDCLWRRHINLTIKSSRS</sequence>
<protein>
    <submittedName>
        <fullName evidence="1">Uncharacterized protein</fullName>
    </submittedName>
</protein>
<accession>A0A6G0TRW9</accession>
<gene>
    <name evidence="1" type="ORF">AGLY_007083</name>
</gene>
<comment type="caution">
    <text evidence="1">The sequence shown here is derived from an EMBL/GenBank/DDBJ whole genome shotgun (WGS) entry which is preliminary data.</text>
</comment>